<feature type="compositionally biased region" description="Gly residues" evidence="1">
    <location>
        <begin position="202"/>
        <end position="212"/>
    </location>
</feature>
<dbReference type="GO" id="GO:0031931">
    <property type="term" value="C:TORC1 complex"/>
    <property type="evidence" value="ECO:0007669"/>
    <property type="project" value="InterPro"/>
</dbReference>
<dbReference type="GO" id="GO:0031929">
    <property type="term" value="P:TOR signaling"/>
    <property type="evidence" value="ECO:0007669"/>
    <property type="project" value="InterPro"/>
</dbReference>
<reference evidence="2" key="1">
    <citation type="journal article" date="2020" name="Fungal Divers.">
        <title>Resolving the Mortierellaceae phylogeny through synthesis of multi-gene phylogenetics and phylogenomics.</title>
        <authorList>
            <person name="Vandepol N."/>
            <person name="Liber J."/>
            <person name="Desiro A."/>
            <person name="Na H."/>
            <person name="Kennedy M."/>
            <person name="Barry K."/>
            <person name="Grigoriev I.V."/>
            <person name="Miller A.N."/>
            <person name="O'Donnell K."/>
            <person name="Stajich J.E."/>
            <person name="Bonito G."/>
        </authorList>
    </citation>
    <scope>NUCLEOTIDE SEQUENCE</scope>
    <source>
        <strain evidence="2">NVP60</strain>
    </source>
</reference>
<sequence>PIVAIVSPNHRHSDTLAGHADAPSSNLPRKDSSPLQKQGPQRAETGPSMSSSAVDLVSRLLNPVVGTIGRSRSHSSLQTMFANALAGSPISSSPTATSPPQHRRQHSRHGSGASLAGSVKSNPGSSMNGNGAGFMASPPRVSDTNVYFISRFITPASQAALSSSAPKQKVGPLSSSSGGSMAARRRLPASLRMSSSDTDTASGGGGGGGGGESSISATAGTAIGETPTSPGAGSTYSSTEGPTPSHSHSATPPPPTSSSSFLSPNSPWNPIEAMSRTQQKLLLQRDSFYEDLDEQELSRRDKMHKEMERIQREYKCIRMTSDPVMESMARCFALQREGLDQQCQRGGGGSRVGREGHGDQSRHLSL</sequence>
<feature type="non-terminal residue" evidence="2">
    <location>
        <position position="1"/>
    </location>
</feature>
<evidence type="ECO:0000256" key="1">
    <source>
        <dbReference type="SAM" id="MobiDB-lite"/>
    </source>
</evidence>
<dbReference type="EMBL" id="JAAAIN010002553">
    <property type="protein sequence ID" value="KAG0292070.1"/>
    <property type="molecule type" value="Genomic_DNA"/>
</dbReference>
<proteinExistence type="predicted"/>
<evidence type="ECO:0000313" key="2">
    <source>
        <dbReference type="EMBL" id="KAG0292070.1"/>
    </source>
</evidence>
<dbReference type="Proteomes" id="UP000823405">
    <property type="component" value="Unassembled WGS sequence"/>
</dbReference>
<feature type="region of interest" description="Disordered" evidence="1">
    <location>
        <begin position="87"/>
        <end position="139"/>
    </location>
</feature>
<feature type="compositionally biased region" description="Polar residues" evidence="1">
    <location>
        <begin position="119"/>
        <end position="129"/>
    </location>
</feature>
<feature type="compositionally biased region" description="Polar residues" evidence="1">
    <location>
        <begin position="226"/>
        <end position="241"/>
    </location>
</feature>
<dbReference type="AlphaFoldDB" id="A0A9P6QSR3"/>
<feature type="compositionally biased region" description="Low complexity" evidence="1">
    <location>
        <begin position="213"/>
        <end position="224"/>
    </location>
</feature>
<comment type="caution">
    <text evidence="2">The sequence shown here is derived from an EMBL/GenBank/DDBJ whole genome shotgun (WGS) entry which is preliminary data.</text>
</comment>
<name>A0A9P6QSR3_9FUNG</name>
<keyword evidence="3" id="KW-1185">Reference proteome</keyword>
<dbReference type="InterPro" id="IPR018857">
    <property type="entry name" value="TORC1_cplx_su_TCO89"/>
</dbReference>
<feature type="region of interest" description="Disordered" evidence="1">
    <location>
        <begin position="1"/>
        <end position="54"/>
    </location>
</feature>
<feature type="compositionally biased region" description="Low complexity" evidence="1">
    <location>
        <begin position="257"/>
        <end position="270"/>
    </location>
</feature>
<feature type="compositionally biased region" description="Basic and acidic residues" evidence="1">
    <location>
        <begin position="352"/>
        <end position="366"/>
    </location>
</feature>
<feature type="region of interest" description="Disordered" evidence="1">
    <location>
        <begin position="341"/>
        <end position="366"/>
    </location>
</feature>
<feature type="compositionally biased region" description="Polar residues" evidence="1">
    <location>
        <begin position="23"/>
        <end position="39"/>
    </location>
</feature>
<accession>A0A9P6QSR3</accession>
<feature type="compositionally biased region" description="Low complexity" evidence="1">
    <location>
        <begin position="88"/>
        <end position="100"/>
    </location>
</feature>
<dbReference type="Pfam" id="PF10452">
    <property type="entry name" value="TCO89"/>
    <property type="match status" value="1"/>
</dbReference>
<organism evidence="2 3">
    <name type="scientific">Linnemannia gamsii</name>
    <dbReference type="NCBI Taxonomy" id="64522"/>
    <lineage>
        <taxon>Eukaryota</taxon>
        <taxon>Fungi</taxon>
        <taxon>Fungi incertae sedis</taxon>
        <taxon>Mucoromycota</taxon>
        <taxon>Mortierellomycotina</taxon>
        <taxon>Mortierellomycetes</taxon>
        <taxon>Mortierellales</taxon>
        <taxon>Mortierellaceae</taxon>
        <taxon>Linnemannia</taxon>
    </lineage>
</organism>
<gene>
    <name evidence="2" type="ORF">BGZ97_005706</name>
</gene>
<evidence type="ECO:0000313" key="3">
    <source>
        <dbReference type="Proteomes" id="UP000823405"/>
    </source>
</evidence>
<feature type="region of interest" description="Disordered" evidence="1">
    <location>
        <begin position="159"/>
        <end position="271"/>
    </location>
</feature>
<protein>
    <submittedName>
        <fullName evidence="2">Uncharacterized protein</fullName>
    </submittedName>
</protein>
<dbReference type="OrthoDB" id="5430106at2759"/>